<gene>
    <name evidence="1" type="ORF">GA0070620_3436</name>
</gene>
<dbReference type="Proteomes" id="UP000199393">
    <property type="component" value="Chromosome I"/>
</dbReference>
<protein>
    <submittedName>
        <fullName evidence="1">Uncharacterized protein</fullName>
    </submittedName>
</protein>
<dbReference type="EMBL" id="LT598496">
    <property type="protein sequence ID" value="SBV27905.1"/>
    <property type="molecule type" value="Genomic_DNA"/>
</dbReference>
<accession>A0A1C3N5P9</accession>
<dbReference type="RefSeq" id="WP_091592094.1">
    <property type="nucleotide sequence ID" value="NZ_JBHRWG010000004.1"/>
</dbReference>
<reference evidence="2" key="1">
    <citation type="submission" date="2016-06" db="EMBL/GenBank/DDBJ databases">
        <authorList>
            <person name="Varghese N."/>
        </authorList>
    </citation>
    <scope>NUCLEOTIDE SEQUENCE [LARGE SCALE GENOMIC DNA]</scope>
    <source>
        <strain evidence="2">DSM 45344</strain>
    </source>
</reference>
<dbReference type="AlphaFoldDB" id="A0A1C3N5P9"/>
<name>A0A1C3N5P9_9ACTN</name>
<evidence type="ECO:0000313" key="1">
    <source>
        <dbReference type="EMBL" id="SBV27905.1"/>
    </source>
</evidence>
<keyword evidence="2" id="KW-1185">Reference proteome</keyword>
<sequence>MSITTIDINIDNWVILNVCGTCEYAVGGGGEINDVSDARSAEALAVKWQEYNLWVDCGGEDCDSEHRWMCVYEGCDDPDDEDAAFGHTHEYGHHSGGFTHMSCDICGGGGHDSHRVIAEKLAEVPATLTVAVSHEITAGDMEEGDKLLVAEGVEDLPLMVGWLSHSPHSVHAKLTDPARKELPDYRFFDRNTPVTVFFAGSC</sequence>
<evidence type="ECO:0000313" key="2">
    <source>
        <dbReference type="Proteomes" id="UP000199393"/>
    </source>
</evidence>
<dbReference type="STRING" id="307121.GA0070620_3436"/>
<proteinExistence type="predicted"/>
<organism evidence="1 2">
    <name type="scientific">Micromonospora krabiensis</name>
    <dbReference type="NCBI Taxonomy" id="307121"/>
    <lineage>
        <taxon>Bacteria</taxon>
        <taxon>Bacillati</taxon>
        <taxon>Actinomycetota</taxon>
        <taxon>Actinomycetes</taxon>
        <taxon>Micromonosporales</taxon>
        <taxon>Micromonosporaceae</taxon>
        <taxon>Micromonospora</taxon>
    </lineage>
</organism>